<dbReference type="EMBL" id="JACTVM010000002">
    <property type="protein sequence ID" value="MBC9226361.1"/>
    <property type="molecule type" value="Genomic_DNA"/>
</dbReference>
<organism evidence="2 3">
    <name type="scientific">Aeromicrobium senzhongii</name>
    <dbReference type="NCBI Taxonomy" id="2663859"/>
    <lineage>
        <taxon>Bacteria</taxon>
        <taxon>Bacillati</taxon>
        <taxon>Actinomycetota</taxon>
        <taxon>Actinomycetes</taxon>
        <taxon>Propionibacteriales</taxon>
        <taxon>Nocardioidaceae</taxon>
        <taxon>Aeromicrobium</taxon>
    </lineage>
</organism>
<feature type="transmembrane region" description="Helical" evidence="1">
    <location>
        <begin position="42"/>
        <end position="61"/>
    </location>
</feature>
<keyword evidence="1" id="KW-1133">Transmembrane helix</keyword>
<feature type="transmembrane region" description="Helical" evidence="1">
    <location>
        <begin position="114"/>
        <end position="135"/>
    </location>
</feature>
<evidence type="ECO:0000256" key="1">
    <source>
        <dbReference type="SAM" id="Phobius"/>
    </source>
</evidence>
<gene>
    <name evidence="2" type="ORF">IBG24_08540</name>
</gene>
<proteinExistence type="predicted"/>
<feature type="transmembrane region" description="Helical" evidence="1">
    <location>
        <begin position="252"/>
        <end position="269"/>
    </location>
</feature>
<keyword evidence="1" id="KW-0472">Membrane</keyword>
<feature type="transmembrane region" description="Helical" evidence="1">
    <location>
        <begin position="305"/>
        <end position="327"/>
    </location>
</feature>
<feature type="transmembrane region" description="Helical" evidence="1">
    <location>
        <begin position="229"/>
        <end position="246"/>
    </location>
</feature>
<name>A0A8I0EW05_9ACTN</name>
<feature type="transmembrane region" description="Helical" evidence="1">
    <location>
        <begin position="199"/>
        <end position="217"/>
    </location>
</feature>
<comment type="caution">
    <text evidence="2">The sequence shown here is derived from an EMBL/GenBank/DDBJ whole genome shotgun (WGS) entry which is preliminary data.</text>
</comment>
<evidence type="ECO:0008006" key="4">
    <source>
        <dbReference type="Google" id="ProtNLM"/>
    </source>
</evidence>
<reference evidence="2" key="1">
    <citation type="submission" date="2020-09" db="EMBL/GenBank/DDBJ databases">
        <title>Novel species in genus Aeromicrobium.</title>
        <authorList>
            <person name="Zhang G."/>
        </authorList>
    </citation>
    <scope>NUCLEOTIDE SEQUENCE</scope>
    <source>
        <strain evidence="2">Zg-636</strain>
    </source>
</reference>
<feature type="transmembrane region" description="Helical" evidence="1">
    <location>
        <begin position="81"/>
        <end position="102"/>
    </location>
</feature>
<dbReference type="Proteomes" id="UP000620591">
    <property type="component" value="Unassembled WGS sequence"/>
</dbReference>
<evidence type="ECO:0000313" key="3">
    <source>
        <dbReference type="Proteomes" id="UP000620591"/>
    </source>
</evidence>
<sequence length="334" mass="35878">MMLPLLVMSTPAGAGLAWIGVAFLLNVVVVRRLLVRPNGVPAAWWWVCFVLLCGAVAVTRLESIVAPMTVLALLARQARPLVGASLVSFAGWIKLAPFVWLVPMTLFTARRASSVIAAFIAATAIVIVPFFLFGARGTHLLSFLSSQNARGLQAESPWALGLQVERVFGAGGDPVYDEHWGTVQFVGSRADQLARSADVVLPLLVFTALALIVRAAWVRRAADVPSADVFVAAGTVLTCALVLANKVGSPQFSLWFAPGIACLIVAGLDRVRVRRWAVIGLVMAAATQVEYPMRMNSLDADPWGLAAVAIRYLCVTYFALSAARMLLERPQVRS</sequence>
<keyword evidence="1" id="KW-0812">Transmembrane</keyword>
<protein>
    <recommendedName>
        <fullName evidence="4">DUF2029 domain-containing protein</fullName>
    </recommendedName>
</protein>
<feature type="transmembrane region" description="Helical" evidence="1">
    <location>
        <begin position="12"/>
        <end position="30"/>
    </location>
</feature>
<feature type="transmembrane region" description="Helical" evidence="1">
    <location>
        <begin position="276"/>
        <end position="293"/>
    </location>
</feature>
<dbReference type="AlphaFoldDB" id="A0A8I0EW05"/>
<evidence type="ECO:0000313" key="2">
    <source>
        <dbReference type="EMBL" id="MBC9226361.1"/>
    </source>
</evidence>
<accession>A0A8I0EW05</accession>